<evidence type="ECO:0000313" key="2">
    <source>
        <dbReference type="Proteomes" id="UP000317122"/>
    </source>
</evidence>
<sequence>MIELIVQAADFPAASFDSVAGDCADKSGGRILFNVRVESHADVQRLAAIAIKSDGGVTPLLLLLDRTGTSIKIHEVAVEDYPLVVSIARWANQPLHSQAITSVNVEVILLLEAVVSEARPD</sequence>
<name>A0A562NC32_9HYPH</name>
<dbReference type="RefSeq" id="WP_145721001.1">
    <property type="nucleotide sequence ID" value="NZ_BSPF01000010.1"/>
</dbReference>
<organism evidence="1 2">
    <name type="scientific">Mesorhizobium tianshanense</name>
    <dbReference type="NCBI Taxonomy" id="39844"/>
    <lineage>
        <taxon>Bacteria</taxon>
        <taxon>Pseudomonadati</taxon>
        <taxon>Pseudomonadota</taxon>
        <taxon>Alphaproteobacteria</taxon>
        <taxon>Hyphomicrobiales</taxon>
        <taxon>Phyllobacteriaceae</taxon>
        <taxon>Mesorhizobium</taxon>
    </lineage>
</organism>
<gene>
    <name evidence="1" type="ORF">IQ26_05050</name>
</gene>
<dbReference type="OrthoDB" id="9979723at2"/>
<dbReference type="Proteomes" id="UP000317122">
    <property type="component" value="Unassembled WGS sequence"/>
</dbReference>
<protein>
    <submittedName>
        <fullName evidence="1">Uncharacterized protein</fullName>
    </submittedName>
</protein>
<reference evidence="1 2" key="1">
    <citation type="journal article" date="2015" name="Stand. Genomic Sci.">
        <title>Genomic Encyclopedia of Bacterial and Archaeal Type Strains, Phase III: the genomes of soil and plant-associated and newly described type strains.</title>
        <authorList>
            <person name="Whitman W.B."/>
            <person name="Woyke T."/>
            <person name="Klenk H.P."/>
            <person name="Zhou Y."/>
            <person name="Lilburn T.G."/>
            <person name="Beck B.J."/>
            <person name="De Vos P."/>
            <person name="Vandamme P."/>
            <person name="Eisen J.A."/>
            <person name="Garrity G."/>
            <person name="Hugenholtz P."/>
            <person name="Kyrpides N.C."/>
        </authorList>
    </citation>
    <scope>NUCLEOTIDE SEQUENCE [LARGE SCALE GENOMIC DNA]</scope>
    <source>
        <strain evidence="1 2">CGMCC 1.2546</strain>
    </source>
</reference>
<proteinExistence type="predicted"/>
<accession>A0A562NC32</accession>
<comment type="caution">
    <text evidence="1">The sequence shown here is derived from an EMBL/GenBank/DDBJ whole genome shotgun (WGS) entry which is preliminary data.</text>
</comment>
<keyword evidence="2" id="KW-1185">Reference proteome</keyword>
<dbReference type="AlphaFoldDB" id="A0A562NC32"/>
<dbReference type="EMBL" id="VLKT01000035">
    <property type="protein sequence ID" value="TWI29628.1"/>
    <property type="molecule type" value="Genomic_DNA"/>
</dbReference>
<evidence type="ECO:0000313" key="1">
    <source>
        <dbReference type="EMBL" id="TWI29628.1"/>
    </source>
</evidence>